<dbReference type="STRING" id="1168035.SAMN05444280_10726"/>
<dbReference type="InterPro" id="IPR036942">
    <property type="entry name" value="Beta-barrel_TonB_sf"/>
</dbReference>
<dbReference type="InterPro" id="IPR000531">
    <property type="entry name" value="Beta-barrel_TonB"/>
</dbReference>
<dbReference type="InterPro" id="IPR037066">
    <property type="entry name" value="Plug_dom_sf"/>
</dbReference>
<proteinExistence type="inferred from homology"/>
<keyword evidence="3 10" id="KW-1134">Transmembrane beta strand</keyword>
<feature type="domain" description="TonB-dependent receptor-like beta-barrel" evidence="12">
    <location>
        <begin position="265"/>
        <end position="678"/>
    </location>
</feature>
<keyword evidence="6 11" id="KW-0798">TonB box</keyword>
<evidence type="ECO:0000259" key="12">
    <source>
        <dbReference type="Pfam" id="PF00593"/>
    </source>
</evidence>
<evidence type="ECO:0000313" key="14">
    <source>
        <dbReference type="EMBL" id="SHI85913.1"/>
    </source>
</evidence>
<dbReference type="GO" id="GO:0009279">
    <property type="term" value="C:cell outer membrane"/>
    <property type="evidence" value="ECO:0007669"/>
    <property type="project" value="UniProtKB-SubCell"/>
</dbReference>
<dbReference type="Gene3D" id="2.40.170.20">
    <property type="entry name" value="TonB-dependent receptor, beta-barrel domain"/>
    <property type="match status" value="1"/>
</dbReference>
<protein>
    <submittedName>
        <fullName evidence="14">Iron complex outermembrane recepter protein</fullName>
    </submittedName>
</protein>
<comment type="similarity">
    <text evidence="10 11">Belongs to the TonB-dependent receptor family.</text>
</comment>
<evidence type="ECO:0000256" key="11">
    <source>
        <dbReference type="RuleBase" id="RU003357"/>
    </source>
</evidence>
<keyword evidence="8" id="KW-0675">Receptor</keyword>
<dbReference type="Gene3D" id="2.170.130.10">
    <property type="entry name" value="TonB-dependent receptor, plug domain"/>
    <property type="match status" value="1"/>
</dbReference>
<comment type="subcellular location">
    <subcellularLocation>
        <location evidence="1 10">Cell outer membrane</location>
        <topology evidence="1 10">Multi-pass membrane protein</topology>
    </subcellularLocation>
</comment>
<feature type="domain" description="TonB-dependent receptor plug" evidence="13">
    <location>
        <begin position="109"/>
        <end position="213"/>
    </location>
</feature>
<dbReference type="PANTHER" id="PTHR30069:SF29">
    <property type="entry name" value="HEMOGLOBIN AND HEMOGLOBIN-HAPTOGLOBIN-BINDING PROTEIN 1-RELATED"/>
    <property type="match status" value="1"/>
</dbReference>
<evidence type="ECO:0000256" key="4">
    <source>
        <dbReference type="ARBA" id="ARBA00022692"/>
    </source>
</evidence>
<dbReference type="EMBL" id="FQZE01000007">
    <property type="protein sequence ID" value="SHI85913.1"/>
    <property type="molecule type" value="Genomic_DNA"/>
</dbReference>
<evidence type="ECO:0000313" key="15">
    <source>
        <dbReference type="Proteomes" id="UP000184050"/>
    </source>
</evidence>
<keyword evidence="4 10" id="KW-0812">Transmembrane</keyword>
<dbReference type="SUPFAM" id="SSF56935">
    <property type="entry name" value="Porins"/>
    <property type="match status" value="1"/>
</dbReference>
<dbReference type="GO" id="GO:0015344">
    <property type="term" value="F:siderophore uptake transmembrane transporter activity"/>
    <property type="evidence" value="ECO:0007669"/>
    <property type="project" value="TreeGrafter"/>
</dbReference>
<evidence type="ECO:0000256" key="2">
    <source>
        <dbReference type="ARBA" id="ARBA00022448"/>
    </source>
</evidence>
<dbReference type="InterPro" id="IPR012910">
    <property type="entry name" value="Plug_dom"/>
</dbReference>
<dbReference type="AlphaFoldDB" id="A0A1M6EKC8"/>
<evidence type="ECO:0000256" key="3">
    <source>
        <dbReference type="ARBA" id="ARBA00022452"/>
    </source>
</evidence>
<dbReference type="PANTHER" id="PTHR30069">
    <property type="entry name" value="TONB-DEPENDENT OUTER MEMBRANE RECEPTOR"/>
    <property type="match status" value="1"/>
</dbReference>
<evidence type="ECO:0000256" key="9">
    <source>
        <dbReference type="ARBA" id="ARBA00023237"/>
    </source>
</evidence>
<keyword evidence="9 10" id="KW-0998">Cell outer membrane</keyword>
<evidence type="ECO:0000256" key="6">
    <source>
        <dbReference type="ARBA" id="ARBA00023077"/>
    </source>
</evidence>
<name>A0A1M6EKC8_9BACT</name>
<keyword evidence="2 10" id="KW-0813">Transport</keyword>
<keyword evidence="5" id="KW-0732">Signal</keyword>
<dbReference type="InterPro" id="IPR039426">
    <property type="entry name" value="TonB-dep_rcpt-like"/>
</dbReference>
<dbReference type="Proteomes" id="UP000184050">
    <property type="component" value="Unassembled WGS sequence"/>
</dbReference>
<dbReference type="GO" id="GO:0044718">
    <property type="term" value="P:siderophore transmembrane transport"/>
    <property type="evidence" value="ECO:0007669"/>
    <property type="project" value="TreeGrafter"/>
</dbReference>
<evidence type="ECO:0000256" key="1">
    <source>
        <dbReference type="ARBA" id="ARBA00004571"/>
    </source>
</evidence>
<evidence type="ECO:0000259" key="13">
    <source>
        <dbReference type="Pfam" id="PF07715"/>
    </source>
</evidence>
<keyword evidence="7 10" id="KW-0472">Membrane</keyword>
<dbReference type="Pfam" id="PF00593">
    <property type="entry name" value="TonB_dep_Rec_b-barrel"/>
    <property type="match status" value="1"/>
</dbReference>
<accession>A0A1M6EKC8</accession>
<gene>
    <name evidence="14" type="ORF">SAMN05444280_10726</name>
</gene>
<sequence length="707" mass="79200">MKKMLLWLATTSSTLIFAAQFLQLMRNKQNNNGYKQNALIFKVWARKGYSVFATIKRVVVISVLAVAYLFLATLKTGASEKDTSEVKMQYDIDEIEVSASRAPAVYSEIARVLTIIEADEIERAPVESIQELLGYVAATDIRSRGAGGVQADVSIRGGSFDQTIILLNGINITDPQTGHHNLNIPVSLSQIKRIEVLEGPAARVYGPSAFSGAVNIITCQPEANTLRLQLSGGSFNYFNSNLSGSLQTGKMNHMLAANRKSSSGYIDNTDFGISNLFYSGKAYTSKGNISVQLGISEKEFGANSFYSPKYPNQFEETGTFFSAARWKSNSRFHFTPAVYWRRHTDKFMLFRNNPPDWYSNHNYHLTNIGGANVNSWIRWAAGKTAAGAEFRYEGIRSNVLGEEMENTVKVPGEEAFYTHSKNRSTVSLFIDHFYTTNAFSVSAGLMANHISDQNSGWNFFPGIDAGYQLNEATKLVVSFNTSLRMPTFTDLYYSGPTNIGNPDLKPEKSATLESGVKLNKGFARGHFIVFFRKGENMIDWVKQSSDELWQSQNLTQINSRGAEAALNFRLNEKLGKNLPEMFNLSYFYNNQEKDITGYISNYVLDNLKHKFTASVTQRITGNLSVNLRTVFQDREGAFTEFDNGTETGEVSYPPFWLFDGKVMYQSNNLKLTLSASNIFNRSYFDLGNIVQPGRWIKAGVEYQLNFN</sequence>
<evidence type="ECO:0000256" key="8">
    <source>
        <dbReference type="ARBA" id="ARBA00023170"/>
    </source>
</evidence>
<dbReference type="Pfam" id="PF07715">
    <property type="entry name" value="Plug"/>
    <property type="match status" value="1"/>
</dbReference>
<organism evidence="14 15">
    <name type="scientific">Tangfeifania diversioriginum</name>
    <dbReference type="NCBI Taxonomy" id="1168035"/>
    <lineage>
        <taxon>Bacteria</taxon>
        <taxon>Pseudomonadati</taxon>
        <taxon>Bacteroidota</taxon>
        <taxon>Bacteroidia</taxon>
        <taxon>Marinilabiliales</taxon>
        <taxon>Prolixibacteraceae</taxon>
        <taxon>Tangfeifania</taxon>
    </lineage>
</organism>
<evidence type="ECO:0000256" key="7">
    <source>
        <dbReference type="ARBA" id="ARBA00023136"/>
    </source>
</evidence>
<evidence type="ECO:0000256" key="5">
    <source>
        <dbReference type="ARBA" id="ARBA00022729"/>
    </source>
</evidence>
<evidence type="ECO:0000256" key="10">
    <source>
        <dbReference type="PROSITE-ProRule" id="PRU01360"/>
    </source>
</evidence>
<keyword evidence="15" id="KW-1185">Reference proteome</keyword>
<reference evidence="14 15" key="1">
    <citation type="submission" date="2016-11" db="EMBL/GenBank/DDBJ databases">
        <authorList>
            <person name="Jaros S."/>
            <person name="Januszkiewicz K."/>
            <person name="Wedrychowicz H."/>
        </authorList>
    </citation>
    <scope>NUCLEOTIDE SEQUENCE [LARGE SCALE GENOMIC DNA]</scope>
    <source>
        <strain evidence="14 15">DSM 27063</strain>
    </source>
</reference>
<dbReference type="PROSITE" id="PS52016">
    <property type="entry name" value="TONB_DEPENDENT_REC_3"/>
    <property type="match status" value="1"/>
</dbReference>
<dbReference type="OrthoDB" id="9758472at2"/>